<dbReference type="InterPro" id="IPR013785">
    <property type="entry name" value="Aldolase_TIM"/>
</dbReference>
<name>A0ABS1YAM6_9ACTN</name>
<keyword evidence="2" id="KW-0503">Monooxygenase</keyword>
<keyword evidence="3" id="KW-1185">Reference proteome</keyword>
<dbReference type="PANTHER" id="PTHR42747:SF3">
    <property type="entry name" value="NITRONATE MONOOXYGENASE-RELATED"/>
    <property type="match status" value="1"/>
</dbReference>
<feature type="transmembrane region" description="Helical" evidence="1">
    <location>
        <begin position="24"/>
        <end position="43"/>
    </location>
</feature>
<dbReference type="PANTHER" id="PTHR42747">
    <property type="entry name" value="NITRONATE MONOOXYGENASE-RELATED"/>
    <property type="match status" value="1"/>
</dbReference>
<sequence length="148" mass="15041">MSVLSTLRHPIIAAPMAGGPSTPALVAAVCAAGGLGFLAAGMIDTGRLTDDIAEVRARTDRPFGVNVFLPDPGGVDEAAIQAYAERLAPQAAARGVRLGEPVGGDDAYPAKLAALLADPVPVVSFAFGLPTGRRWPRCASAAPRCGPR</sequence>
<dbReference type="EMBL" id="JAEVHL010000005">
    <property type="protein sequence ID" value="MBM0274407.1"/>
    <property type="molecule type" value="Genomic_DNA"/>
</dbReference>
<evidence type="ECO:0000256" key="1">
    <source>
        <dbReference type="SAM" id="Phobius"/>
    </source>
</evidence>
<proteinExistence type="predicted"/>
<keyword evidence="2" id="KW-0560">Oxidoreductase</keyword>
<dbReference type="Pfam" id="PF03060">
    <property type="entry name" value="NMO"/>
    <property type="match status" value="1"/>
</dbReference>
<comment type="caution">
    <text evidence="2">The sequence shown here is derived from an EMBL/GenBank/DDBJ whole genome shotgun (WGS) entry which is preliminary data.</text>
</comment>
<gene>
    <name evidence="2" type="ORF">JM949_02490</name>
</gene>
<dbReference type="GO" id="GO:0004497">
    <property type="term" value="F:monooxygenase activity"/>
    <property type="evidence" value="ECO:0007669"/>
    <property type="project" value="UniProtKB-KW"/>
</dbReference>
<evidence type="ECO:0000313" key="2">
    <source>
        <dbReference type="EMBL" id="MBM0274407.1"/>
    </source>
</evidence>
<protein>
    <submittedName>
        <fullName evidence="2">Nitronate monooxygenase</fullName>
    </submittedName>
</protein>
<keyword evidence="1" id="KW-0472">Membrane</keyword>
<reference evidence="2 3" key="1">
    <citation type="submission" date="2021-01" db="EMBL/GenBank/DDBJ databases">
        <title>Draft genome sequence of Micromonospora sp. strain STR1s_6.</title>
        <authorList>
            <person name="Karlyshev A."/>
            <person name="Jawad R."/>
        </authorList>
    </citation>
    <scope>NUCLEOTIDE SEQUENCE [LARGE SCALE GENOMIC DNA]</scope>
    <source>
        <strain evidence="2 3">STR1S-6</strain>
    </source>
</reference>
<dbReference type="Proteomes" id="UP000622245">
    <property type="component" value="Unassembled WGS sequence"/>
</dbReference>
<keyword evidence="1" id="KW-1133">Transmembrane helix</keyword>
<keyword evidence="1" id="KW-0812">Transmembrane</keyword>
<organism evidence="2 3">
    <name type="scientific">Micromonospora tarensis</name>
    <dbReference type="NCBI Taxonomy" id="2806100"/>
    <lineage>
        <taxon>Bacteria</taxon>
        <taxon>Bacillati</taxon>
        <taxon>Actinomycetota</taxon>
        <taxon>Actinomycetes</taxon>
        <taxon>Micromonosporales</taxon>
        <taxon>Micromonosporaceae</taxon>
        <taxon>Micromonospora</taxon>
    </lineage>
</organism>
<dbReference type="Gene3D" id="3.20.20.70">
    <property type="entry name" value="Aldolase class I"/>
    <property type="match status" value="1"/>
</dbReference>
<dbReference type="RefSeq" id="WP_203146826.1">
    <property type="nucleotide sequence ID" value="NZ_JAEVHL010000005.1"/>
</dbReference>
<dbReference type="SUPFAM" id="SSF51412">
    <property type="entry name" value="Inosine monophosphate dehydrogenase (IMPDH)"/>
    <property type="match status" value="1"/>
</dbReference>
<accession>A0ABS1YAM6</accession>
<evidence type="ECO:0000313" key="3">
    <source>
        <dbReference type="Proteomes" id="UP000622245"/>
    </source>
</evidence>